<dbReference type="InterPro" id="IPR036910">
    <property type="entry name" value="HMG_box_dom_sf"/>
</dbReference>
<dbReference type="InterPro" id="IPR009071">
    <property type="entry name" value="HMG_box_dom"/>
</dbReference>
<evidence type="ECO:0000256" key="1">
    <source>
        <dbReference type="ARBA" id="ARBA00023125"/>
    </source>
</evidence>
<keyword evidence="6" id="KW-1185">Reference proteome</keyword>
<dbReference type="GO" id="GO:0005634">
    <property type="term" value="C:nucleus"/>
    <property type="evidence" value="ECO:0007669"/>
    <property type="project" value="UniProtKB-UniRule"/>
</dbReference>
<dbReference type="EMBL" id="CAJVPK010000381">
    <property type="protein sequence ID" value="CAG8502461.1"/>
    <property type="molecule type" value="Genomic_DNA"/>
</dbReference>
<dbReference type="PROSITE" id="PS50118">
    <property type="entry name" value="HMG_BOX_2"/>
    <property type="match status" value="1"/>
</dbReference>
<accession>A0A9N9F0W3</accession>
<dbReference type="CDD" id="cd01389">
    <property type="entry name" value="HMG-box_ROX1-like"/>
    <property type="match status" value="1"/>
</dbReference>
<evidence type="ECO:0000259" key="4">
    <source>
        <dbReference type="PROSITE" id="PS50118"/>
    </source>
</evidence>
<comment type="caution">
    <text evidence="5">The sequence shown here is derived from an EMBL/GenBank/DDBJ whole genome shotgun (WGS) entry which is preliminary data.</text>
</comment>
<dbReference type="Pfam" id="PF00505">
    <property type="entry name" value="HMG_box"/>
    <property type="match status" value="1"/>
</dbReference>
<feature type="DNA-binding region" description="HMG box" evidence="3">
    <location>
        <begin position="82"/>
        <end position="153"/>
    </location>
</feature>
<evidence type="ECO:0000256" key="3">
    <source>
        <dbReference type="PROSITE-ProRule" id="PRU00267"/>
    </source>
</evidence>
<feature type="domain" description="HMG box" evidence="4">
    <location>
        <begin position="82"/>
        <end position="153"/>
    </location>
</feature>
<evidence type="ECO:0000313" key="5">
    <source>
        <dbReference type="EMBL" id="CAG8502461.1"/>
    </source>
</evidence>
<dbReference type="GO" id="GO:0001228">
    <property type="term" value="F:DNA-binding transcription activator activity, RNA polymerase II-specific"/>
    <property type="evidence" value="ECO:0007669"/>
    <property type="project" value="TreeGrafter"/>
</dbReference>
<keyword evidence="2" id="KW-0804">Transcription</keyword>
<dbReference type="OrthoDB" id="6247875at2759"/>
<dbReference type="GO" id="GO:0030154">
    <property type="term" value="P:cell differentiation"/>
    <property type="evidence" value="ECO:0007669"/>
    <property type="project" value="TreeGrafter"/>
</dbReference>
<dbReference type="GO" id="GO:0000978">
    <property type="term" value="F:RNA polymerase II cis-regulatory region sequence-specific DNA binding"/>
    <property type="evidence" value="ECO:0007669"/>
    <property type="project" value="TreeGrafter"/>
</dbReference>
<dbReference type="PANTHER" id="PTHR10270">
    <property type="entry name" value="SOX TRANSCRIPTION FACTOR"/>
    <property type="match status" value="1"/>
</dbReference>
<name>A0A9N9F0W3_9GLOM</name>
<dbReference type="PANTHER" id="PTHR10270:SF161">
    <property type="entry name" value="SEX-DETERMINING REGION Y PROTEIN"/>
    <property type="match status" value="1"/>
</dbReference>
<dbReference type="SMART" id="SM00398">
    <property type="entry name" value="HMG"/>
    <property type="match status" value="1"/>
</dbReference>
<dbReference type="Gene3D" id="1.10.30.10">
    <property type="entry name" value="High mobility group box domain"/>
    <property type="match status" value="1"/>
</dbReference>
<dbReference type="AlphaFoldDB" id="A0A9N9F0W3"/>
<keyword evidence="3" id="KW-0539">Nucleus</keyword>
<dbReference type="Proteomes" id="UP000789706">
    <property type="component" value="Unassembled WGS sequence"/>
</dbReference>
<keyword evidence="1 3" id="KW-0238">DNA-binding</keyword>
<protein>
    <submittedName>
        <fullName evidence="5">3591_t:CDS:1</fullName>
    </submittedName>
</protein>
<evidence type="ECO:0000313" key="6">
    <source>
        <dbReference type="Proteomes" id="UP000789706"/>
    </source>
</evidence>
<organism evidence="5 6">
    <name type="scientific">Diversispora eburnea</name>
    <dbReference type="NCBI Taxonomy" id="1213867"/>
    <lineage>
        <taxon>Eukaryota</taxon>
        <taxon>Fungi</taxon>
        <taxon>Fungi incertae sedis</taxon>
        <taxon>Mucoromycota</taxon>
        <taxon>Glomeromycotina</taxon>
        <taxon>Glomeromycetes</taxon>
        <taxon>Diversisporales</taxon>
        <taxon>Diversisporaceae</taxon>
        <taxon>Diversispora</taxon>
    </lineage>
</organism>
<dbReference type="InterPro" id="IPR050140">
    <property type="entry name" value="SRY-related_HMG-box_TF-like"/>
</dbReference>
<sequence>MNSRYDIYICVKRSNLFCYISSPATTNNIDTATSTPKLPDPKIIEQVISEIDLRTRSEIDRQITVPIENLIRPTTKSRKGGIPRPQNPFVIYRRDLQAKLTARLGPDVGSHLPFVSKEASRKWEIEREDIKNIYEVMAELAKKVHERTYPDYVYKPRKHRFLIMKYI</sequence>
<evidence type="ECO:0000256" key="2">
    <source>
        <dbReference type="ARBA" id="ARBA00023163"/>
    </source>
</evidence>
<reference evidence="5" key="1">
    <citation type="submission" date="2021-06" db="EMBL/GenBank/DDBJ databases">
        <authorList>
            <person name="Kallberg Y."/>
            <person name="Tangrot J."/>
            <person name="Rosling A."/>
        </authorList>
    </citation>
    <scope>NUCLEOTIDE SEQUENCE</scope>
    <source>
        <strain evidence="5">AZ414A</strain>
    </source>
</reference>
<proteinExistence type="predicted"/>
<gene>
    <name evidence="5" type="ORF">DEBURN_LOCUS4748</name>
</gene>
<dbReference type="SUPFAM" id="SSF47095">
    <property type="entry name" value="HMG-box"/>
    <property type="match status" value="1"/>
</dbReference>